<sequence length="97" mass="11289">MACADITYIFQSIFSTNETSFYTKMFDVESQTNFYPFNFHNLLFIAFLNNVKSGFSQEDIKIVKTPNEIALLAEQSSDGLKQAHKLVVMPDYFRWIK</sequence>
<reference evidence="2" key="1">
    <citation type="submission" date="2022-11" db="UniProtKB">
        <authorList>
            <consortium name="WormBaseParasite"/>
        </authorList>
    </citation>
    <scope>IDENTIFICATION</scope>
</reference>
<evidence type="ECO:0000313" key="2">
    <source>
        <dbReference type="WBParaSite" id="jg6802"/>
    </source>
</evidence>
<name>A0A915EM24_9BILA</name>
<proteinExistence type="predicted"/>
<accession>A0A915EM24</accession>
<protein>
    <submittedName>
        <fullName evidence="2">Uncharacterized protein</fullName>
    </submittedName>
</protein>
<organism evidence="1 2">
    <name type="scientific">Ditylenchus dipsaci</name>
    <dbReference type="NCBI Taxonomy" id="166011"/>
    <lineage>
        <taxon>Eukaryota</taxon>
        <taxon>Metazoa</taxon>
        <taxon>Ecdysozoa</taxon>
        <taxon>Nematoda</taxon>
        <taxon>Chromadorea</taxon>
        <taxon>Rhabditida</taxon>
        <taxon>Tylenchina</taxon>
        <taxon>Tylenchomorpha</taxon>
        <taxon>Sphaerularioidea</taxon>
        <taxon>Anguinidae</taxon>
        <taxon>Anguininae</taxon>
        <taxon>Ditylenchus</taxon>
    </lineage>
</organism>
<evidence type="ECO:0000313" key="1">
    <source>
        <dbReference type="Proteomes" id="UP000887574"/>
    </source>
</evidence>
<dbReference type="AlphaFoldDB" id="A0A915EM24"/>
<dbReference type="WBParaSite" id="jg6802">
    <property type="protein sequence ID" value="jg6802"/>
    <property type="gene ID" value="jg6802"/>
</dbReference>
<keyword evidence="1" id="KW-1185">Reference proteome</keyword>
<dbReference type="Proteomes" id="UP000887574">
    <property type="component" value="Unplaced"/>
</dbReference>